<evidence type="ECO:0000256" key="1">
    <source>
        <dbReference type="SAM" id="MobiDB-lite"/>
    </source>
</evidence>
<dbReference type="EMBL" id="ML977339">
    <property type="protein sequence ID" value="KAF2110109.1"/>
    <property type="molecule type" value="Genomic_DNA"/>
</dbReference>
<reference evidence="2" key="1">
    <citation type="journal article" date="2020" name="Stud. Mycol.">
        <title>101 Dothideomycetes genomes: a test case for predicting lifestyles and emergence of pathogens.</title>
        <authorList>
            <person name="Haridas S."/>
            <person name="Albert R."/>
            <person name="Binder M."/>
            <person name="Bloem J."/>
            <person name="Labutti K."/>
            <person name="Salamov A."/>
            <person name="Andreopoulos B."/>
            <person name="Baker S."/>
            <person name="Barry K."/>
            <person name="Bills G."/>
            <person name="Bluhm B."/>
            <person name="Cannon C."/>
            <person name="Castanera R."/>
            <person name="Culley D."/>
            <person name="Daum C."/>
            <person name="Ezra D."/>
            <person name="Gonzalez J."/>
            <person name="Henrissat B."/>
            <person name="Kuo A."/>
            <person name="Liang C."/>
            <person name="Lipzen A."/>
            <person name="Lutzoni F."/>
            <person name="Magnuson J."/>
            <person name="Mondo S."/>
            <person name="Nolan M."/>
            <person name="Ohm R."/>
            <person name="Pangilinan J."/>
            <person name="Park H.-J."/>
            <person name="Ramirez L."/>
            <person name="Alfaro M."/>
            <person name="Sun H."/>
            <person name="Tritt A."/>
            <person name="Yoshinaga Y."/>
            <person name="Zwiers L.-H."/>
            <person name="Turgeon B."/>
            <person name="Goodwin S."/>
            <person name="Spatafora J."/>
            <person name="Crous P."/>
            <person name="Grigoriev I."/>
        </authorList>
    </citation>
    <scope>NUCLEOTIDE SEQUENCE</scope>
    <source>
        <strain evidence="2">CBS 627.86</strain>
    </source>
</reference>
<feature type="compositionally biased region" description="Low complexity" evidence="1">
    <location>
        <begin position="40"/>
        <end position="50"/>
    </location>
</feature>
<feature type="compositionally biased region" description="Basic and acidic residues" evidence="1">
    <location>
        <begin position="107"/>
        <end position="122"/>
    </location>
</feature>
<dbReference type="Proteomes" id="UP000799770">
    <property type="component" value="Unassembled WGS sequence"/>
</dbReference>
<evidence type="ECO:0000313" key="2">
    <source>
        <dbReference type="EMBL" id="KAF2110109.1"/>
    </source>
</evidence>
<feature type="compositionally biased region" description="Low complexity" evidence="1">
    <location>
        <begin position="128"/>
        <end position="138"/>
    </location>
</feature>
<sequence length="233" mass="25936">MADNNIPRLDLDSQVQESGAPPRESLFEPGGTQPQPVRPAPSESEPVSEPAPEPEPEPEPGYDALSGDWRRNLPPPSFPLARSAPASDSASRSDREYLEPPSPDADLYSKDFEGTWKDRFGADDNAAESEASTASDTSGQGSSLQKVPTRRPQPDRPSKPQGTPPPSLIATVGDARWFSYHYNQHNQMQKWDDERQIFVPRDNVRWPLPSWNEATSGDLGWVFGLNPLEYERW</sequence>
<gene>
    <name evidence="2" type="ORF">BDV96DRAFT_221164</name>
</gene>
<name>A0A6A5YSE7_9PLEO</name>
<organism evidence="2 3">
    <name type="scientific">Lophiotrema nucula</name>
    <dbReference type="NCBI Taxonomy" id="690887"/>
    <lineage>
        <taxon>Eukaryota</taxon>
        <taxon>Fungi</taxon>
        <taxon>Dikarya</taxon>
        <taxon>Ascomycota</taxon>
        <taxon>Pezizomycotina</taxon>
        <taxon>Dothideomycetes</taxon>
        <taxon>Pleosporomycetidae</taxon>
        <taxon>Pleosporales</taxon>
        <taxon>Lophiotremataceae</taxon>
        <taxon>Lophiotrema</taxon>
    </lineage>
</organism>
<keyword evidence="3" id="KW-1185">Reference proteome</keyword>
<accession>A0A6A5YSE7</accession>
<protein>
    <submittedName>
        <fullName evidence="2">Uncharacterized protein</fullName>
    </submittedName>
</protein>
<dbReference type="AlphaFoldDB" id="A0A6A5YSE7"/>
<proteinExistence type="predicted"/>
<feature type="region of interest" description="Disordered" evidence="1">
    <location>
        <begin position="1"/>
        <end position="170"/>
    </location>
</feature>
<evidence type="ECO:0000313" key="3">
    <source>
        <dbReference type="Proteomes" id="UP000799770"/>
    </source>
</evidence>
<feature type="compositionally biased region" description="Low complexity" evidence="1">
    <location>
        <begin position="81"/>
        <end position="90"/>
    </location>
</feature>